<gene>
    <name evidence="1" type="ORF">CSUB8521_1500</name>
</gene>
<dbReference type="RefSeq" id="WP_235362610.1">
    <property type="nucleotide sequence ID" value="NZ_CP007772.1"/>
</dbReference>
<evidence type="ECO:0000313" key="1">
    <source>
        <dbReference type="EMBL" id="AJC91321.1"/>
    </source>
</evidence>
<sequence length="229" mass="26736">MFINKIKGFKYPDMELVRWFFKNKLDTLKNAKVLEFASHNGNNLSLFANYDYECIGVELSKQNHENAIYNFKEIMQHQKASFFNKNMLDFAKNHQNINADVFLIPNVINYITKDEFKNLLQDVKQNNLYQANGGGGYAHFFLRARSIKDHRYGLGEKLENGSFILSGDEFSGEKNCLCTAYQEYELVEILKENLNLYDFEVITSENINIKNKVYIKDSDIIIYGKITKE</sequence>
<dbReference type="HOGENOM" id="CLU_1248504_0_0_7"/>
<protein>
    <submittedName>
        <fullName evidence="1">Methyltransferase</fullName>
    </submittedName>
</protein>
<proteinExistence type="predicted"/>
<evidence type="ECO:0000313" key="2">
    <source>
        <dbReference type="Proteomes" id="UP000031135"/>
    </source>
</evidence>
<name>A0A0A8HB68_9BACT</name>
<keyword evidence="1" id="KW-0808">Transferase</keyword>
<dbReference type="SUPFAM" id="SSF53335">
    <property type="entry name" value="S-adenosyl-L-methionine-dependent methyltransferases"/>
    <property type="match status" value="1"/>
</dbReference>
<dbReference type="Proteomes" id="UP000031135">
    <property type="component" value="Chromosome"/>
</dbReference>
<dbReference type="Gene3D" id="3.40.50.150">
    <property type="entry name" value="Vaccinia Virus protein VP39"/>
    <property type="match status" value="1"/>
</dbReference>
<reference evidence="1 2" key="1">
    <citation type="journal article" date="2014" name="Genome Biol. Evol.">
        <title>Comparative Genomics of the Campylobacter lari Group.</title>
        <authorList>
            <person name="Miller W.G."/>
            <person name="Yee E."/>
            <person name="Chapman M.H."/>
            <person name="Smith T.P."/>
            <person name="Bono J.L."/>
            <person name="Huynh S."/>
            <person name="Parker C.T."/>
            <person name="Vandamme P."/>
            <person name="Luong K."/>
            <person name="Korlach J."/>
        </authorList>
    </citation>
    <scope>NUCLEOTIDE SEQUENCE [LARGE SCALE GENOMIC DNA]</scope>
    <source>
        <strain evidence="1 2">LMG 24374</strain>
    </source>
</reference>
<dbReference type="GO" id="GO:0008168">
    <property type="term" value="F:methyltransferase activity"/>
    <property type="evidence" value="ECO:0007669"/>
    <property type="project" value="UniProtKB-KW"/>
</dbReference>
<dbReference type="EMBL" id="CP007772">
    <property type="protein sequence ID" value="AJC91321.1"/>
    <property type="molecule type" value="Genomic_DNA"/>
</dbReference>
<accession>A0A0A8HB68</accession>
<keyword evidence="1" id="KW-0489">Methyltransferase</keyword>
<organism evidence="1 2">
    <name type="scientific">Campylobacter subantarcticus LMG 24374</name>
    <dbReference type="NCBI Taxonomy" id="1388751"/>
    <lineage>
        <taxon>Bacteria</taxon>
        <taxon>Pseudomonadati</taxon>
        <taxon>Campylobacterota</taxon>
        <taxon>Epsilonproteobacteria</taxon>
        <taxon>Campylobacterales</taxon>
        <taxon>Campylobacteraceae</taxon>
        <taxon>Campylobacter</taxon>
    </lineage>
</organism>
<dbReference type="KEGG" id="csm:CSUB8521_1500"/>
<dbReference type="InterPro" id="IPR029063">
    <property type="entry name" value="SAM-dependent_MTases_sf"/>
</dbReference>
<dbReference type="GO" id="GO:0032259">
    <property type="term" value="P:methylation"/>
    <property type="evidence" value="ECO:0007669"/>
    <property type="project" value="UniProtKB-KW"/>
</dbReference>
<dbReference type="AlphaFoldDB" id="A0A0A8HB68"/>